<evidence type="ECO:0000313" key="1">
    <source>
        <dbReference type="EMBL" id="BAS98591.1"/>
    </source>
</evidence>
<gene>
    <name evidence="1" type="ordered locus">Os06g0611350</name>
    <name evidence="1" type="ORF">OSNPB_060611350</name>
</gene>
<accession>A0A0P0WZ33</accession>
<name>A0A0P0WZ33_ORYSJ</name>
<protein>
    <submittedName>
        <fullName evidence="1">Os06g0611350 protein</fullName>
    </submittedName>
</protein>
<dbReference type="PaxDb" id="39947-A0A0P0WZ33"/>
<organism evidence="1 2">
    <name type="scientific">Oryza sativa subsp. japonica</name>
    <name type="common">Rice</name>
    <dbReference type="NCBI Taxonomy" id="39947"/>
    <lineage>
        <taxon>Eukaryota</taxon>
        <taxon>Viridiplantae</taxon>
        <taxon>Streptophyta</taxon>
        <taxon>Embryophyta</taxon>
        <taxon>Tracheophyta</taxon>
        <taxon>Spermatophyta</taxon>
        <taxon>Magnoliopsida</taxon>
        <taxon>Liliopsida</taxon>
        <taxon>Poales</taxon>
        <taxon>Poaceae</taxon>
        <taxon>BOP clade</taxon>
        <taxon>Oryzoideae</taxon>
        <taxon>Oryzeae</taxon>
        <taxon>Oryzinae</taxon>
        <taxon>Oryza</taxon>
        <taxon>Oryza sativa</taxon>
    </lineage>
</organism>
<proteinExistence type="predicted"/>
<dbReference type="Proteomes" id="UP000059680">
    <property type="component" value="Chromosome 6"/>
</dbReference>
<reference evidence="1 2" key="2">
    <citation type="journal article" date="2013" name="Plant Cell Physiol.">
        <title>Rice Annotation Project Database (RAP-DB): an integrative and interactive database for rice genomics.</title>
        <authorList>
            <person name="Sakai H."/>
            <person name="Lee S.S."/>
            <person name="Tanaka T."/>
            <person name="Numa H."/>
            <person name="Kim J."/>
            <person name="Kawahara Y."/>
            <person name="Wakimoto H."/>
            <person name="Yang C.C."/>
            <person name="Iwamoto M."/>
            <person name="Abe T."/>
            <person name="Yamada Y."/>
            <person name="Muto A."/>
            <person name="Inokuchi H."/>
            <person name="Ikemura T."/>
            <person name="Matsumoto T."/>
            <person name="Sasaki T."/>
            <person name="Itoh T."/>
        </authorList>
    </citation>
    <scope>NUCLEOTIDE SEQUENCE [LARGE SCALE GENOMIC DNA]</scope>
    <source>
        <strain evidence="2">cv. Nipponbare</strain>
    </source>
</reference>
<sequence>MMNACCLCLTDGTEVKSRMPGGVSCQEATWGSNSGSDSDHIFRSEPPFRRHVLHTCLLTHLGEATAACRRRSDAHDAPARHFEAGLVLRGVGNVRGS</sequence>
<evidence type="ECO:0000313" key="2">
    <source>
        <dbReference type="Proteomes" id="UP000059680"/>
    </source>
</evidence>
<keyword evidence="2" id="KW-1185">Reference proteome</keyword>
<reference evidence="1 2" key="3">
    <citation type="journal article" date="2013" name="Rice">
        <title>Improvement of the Oryza sativa Nipponbare reference genome using next generation sequence and optical map data.</title>
        <authorList>
            <person name="Kawahara Y."/>
            <person name="de la Bastide M."/>
            <person name="Hamilton J.P."/>
            <person name="Kanamori H."/>
            <person name="McCombie W.R."/>
            <person name="Ouyang S."/>
            <person name="Schwartz D.C."/>
            <person name="Tanaka T."/>
            <person name="Wu J."/>
            <person name="Zhou S."/>
            <person name="Childs K.L."/>
            <person name="Davidson R.M."/>
            <person name="Lin H."/>
            <person name="Quesada-Ocampo L."/>
            <person name="Vaillancourt B."/>
            <person name="Sakai H."/>
            <person name="Lee S.S."/>
            <person name="Kim J."/>
            <person name="Numa H."/>
            <person name="Itoh T."/>
            <person name="Buell C.R."/>
            <person name="Matsumoto T."/>
        </authorList>
    </citation>
    <scope>NUCLEOTIDE SEQUENCE [LARGE SCALE GENOMIC DNA]</scope>
    <source>
        <strain evidence="2">cv. Nipponbare</strain>
    </source>
</reference>
<dbReference type="AlphaFoldDB" id="A0A0P0WZ33"/>
<dbReference type="InParanoid" id="A0A0P0WZ33"/>
<dbReference type="EMBL" id="AP014962">
    <property type="protein sequence ID" value="BAS98591.1"/>
    <property type="molecule type" value="Genomic_DNA"/>
</dbReference>
<reference evidence="2" key="1">
    <citation type="journal article" date="2005" name="Nature">
        <title>The map-based sequence of the rice genome.</title>
        <authorList>
            <consortium name="International rice genome sequencing project (IRGSP)"/>
            <person name="Matsumoto T."/>
            <person name="Wu J."/>
            <person name="Kanamori H."/>
            <person name="Katayose Y."/>
            <person name="Fujisawa M."/>
            <person name="Namiki N."/>
            <person name="Mizuno H."/>
            <person name="Yamamoto K."/>
            <person name="Antonio B.A."/>
            <person name="Baba T."/>
            <person name="Sakata K."/>
            <person name="Nagamura Y."/>
            <person name="Aoki H."/>
            <person name="Arikawa K."/>
            <person name="Arita K."/>
            <person name="Bito T."/>
            <person name="Chiden Y."/>
            <person name="Fujitsuka N."/>
            <person name="Fukunaka R."/>
            <person name="Hamada M."/>
            <person name="Harada C."/>
            <person name="Hayashi A."/>
            <person name="Hijishita S."/>
            <person name="Honda M."/>
            <person name="Hosokawa S."/>
            <person name="Ichikawa Y."/>
            <person name="Idonuma A."/>
            <person name="Iijima M."/>
            <person name="Ikeda M."/>
            <person name="Ikeno M."/>
            <person name="Ito K."/>
            <person name="Ito S."/>
            <person name="Ito T."/>
            <person name="Ito Y."/>
            <person name="Ito Y."/>
            <person name="Iwabuchi A."/>
            <person name="Kamiya K."/>
            <person name="Karasawa W."/>
            <person name="Kurita K."/>
            <person name="Katagiri S."/>
            <person name="Kikuta A."/>
            <person name="Kobayashi H."/>
            <person name="Kobayashi N."/>
            <person name="Machita K."/>
            <person name="Maehara T."/>
            <person name="Masukawa M."/>
            <person name="Mizubayashi T."/>
            <person name="Mukai Y."/>
            <person name="Nagasaki H."/>
            <person name="Nagata Y."/>
            <person name="Naito S."/>
            <person name="Nakashima M."/>
            <person name="Nakama Y."/>
            <person name="Nakamichi Y."/>
            <person name="Nakamura M."/>
            <person name="Meguro A."/>
            <person name="Negishi M."/>
            <person name="Ohta I."/>
            <person name="Ohta T."/>
            <person name="Okamoto M."/>
            <person name="Ono N."/>
            <person name="Saji S."/>
            <person name="Sakaguchi M."/>
            <person name="Sakai K."/>
            <person name="Shibata M."/>
            <person name="Shimokawa T."/>
            <person name="Song J."/>
            <person name="Takazaki Y."/>
            <person name="Terasawa K."/>
            <person name="Tsugane M."/>
            <person name="Tsuji K."/>
            <person name="Ueda S."/>
            <person name="Waki K."/>
            <person name="Yamagata H."/>
            <person name="Yamamoto M."/>
            <person name="Yamamoto S."/>
            <person name="Yamane H."/>
            <person name="Yoshiki S."/>
            <person name="Yoshihara R."/>
            <person name="Yukawa K."/>
            <person name="Zhong H."/>
            <person name="Yano M."/>
            <person name="Yuan Q."/>
            <person name="Ouyang S."/>
            <person name="Liu J."/>
            <person name="Jones K.M."/>
            <person name="Gansberger K."/>
            <person name="Moffat K."/>
            <person name="Hill J."/>
            <person name="Bera J."/>
            <person name="Fadrosh D."/>
            <person name="Jin S."/>
            <person name="Johri S."/>
            <person name="Kim M."/>
            <person name="Overton L."/>
            <person name="Reardon M."/>
            <person name="Tsitrin T."/>
            <person name="Vuong H."/>
            <person name="Weaver B."/>
            <person name="Ciecko A."/>
            <person name="Tallon L."/>
            <person name="Jackson J."/>
            <person name="Pai G."/>
            <person name="Aken S.V."/>
            <person name="Utterback T."/>
            <person name="Reidmuller S."/>
            <person name="Feldblyum T."/>
            <person name="Hsiao J."/>
            <person name="Zismann V."/>
            <person name="Iobst S."/>
            <person name="de Vazeille A.R."/>
            <person name="Buell C.R."/>
            <person name="Ying K."/>
            <person name="Li Y."/>
            <person name="Lu T."/>
            <person name="Huang Y."/>
            <person name="Zhao Q."/>
            <person name="Feng Q."/>
            <person name="Zhang L."/>
            <person name="Zhu J."/>
            <person name="Weng Q."/>
            <person name="Mu J."/>
            <person name="Lu Y."/>
            <person name="Fan D."/>
            <person name="Liu Y."/>
            <person name="Guan J."/>
            <person name="Zhang Y."/>
            <person name="Yu S."/>
            <person name="Liu X."/>
            <person name="Zhang Y."/>
            <person name="Hong G."/>
            <person name="Han B."/>
            <person name="Choisne N."/>
            <person name="Demange N."/>
            <person name="Orjeda G."/>
            <person name="Samain S."/>
            <person name="Cattolico L."/>
            <person name="Pelletier E."/>
            <person name="Couloux A."/>
            <person name="Segurens B."/>
            <person name="Wincker P."/>
            <person name="D'Hont A."/>
            <person name="Scarpelli C."/>
            <person name="Weissenbach J."/>
            <person name="Salanoubat M."/>
            <person name="Quetier F."/>
            <person name="Yu Y."/>
            <person name="Kim H.R."/>
            <person name="Rambo T."/>
            <person name="Currie J."/>
            <person name="Collura K."/>
            <person name="Luo M."/>
            <person name="Yang T."/>
            <person name="Ammiraju J.S.S."/>
            <person name="Engler F."/>
            <person name="Soderlund C."/>
            <person name="Wing R.A."/>
            <person name="Palmer L.E."/>
            <person name="de la Bastide M."/>
            <person name="Spiegel L."/>
            <person name="Nascimento L."/>
            <person name="Zutavern T."/>
            <person name="O'Shaughnessy A."/>
            <person name="Dike S."/>
            <person name="Dedhia N."/>
            <person name="Preston R."/>
            <person name="Balija V."/>
            <person name="McCombie W.R."/>
            <person name="Chow T."/>
            <person name="Chen H."/>
            <person name="Chung M."/>
            <person name="Chen C."/>
            <person name="Shaw J."/>
            <person name="Wu H."/>
            <person name="Hsiao K."/>
            <person name="Chao Y."/>
            <person name="Chu M."/>
            <person name="Cheng C."/>
            <person name="Hour A."/>
            <person name="Lee P."/>
            <person name="Lin S."/>
            <person name="Lin Y."/>
            <person name="Liou J."/>
            <person name="Liu S."/>
            <person name="Hsing Y."/>
            <person name="Raghuvanshi S."/>
            <person name="Mohanty A."/>
            <person name="Bharti A.K."/>
            <person name="Gaur A."/>
            <person name="Gupta V."/>
            <person name="Kumar D."/>
            <person name="Ravi V."/>
            <person name="Vij S."/>
            <person name="Kapur A."/>
            <person name="Khurana P."/>
            <person name="Khurana P."/>
            <person name="Khurana J.P."/>
            <person name="Tyagi A.K."/>
            <person name="Gaikwad K."/>
            <person name="Singh A."/>
            <person name="Dalal V."/>
            <person name="Srivastava S."/>
            <person name="Dixit A."/>
            <person name="Pal A.K."/>
            <person name="Ghazi I.A."/>
            <person name="Yadav M."/>
            <person name="Pandit A."/>
            <person name="Bhargava A."/>
            <person name="Sureshbabu K."/>
            <person name="Batra K."/>
            <person name="Sharma T.R."/>
            <person name="Mohapatra T."/>
            <person name="Singh N.K."/>
            <person name="Messing J."/>
            <person name="Nelson A.B."/>
            <person name="Fuks G."/>
            <person name="Kavchok S."/>
            <person name="Keizer G."/>
            <person name="Linton E."/>
            <person name="Llaca V."/>
            <person name="Song R."/>
            <person name="Tanyolac B."/>
            <person name="Young S."/>
            <person name="Ho-Il K."/>
            <person name="Hahn J.H."/>
            <person name="Sangsakoo G."/>
            <person name="Vanavichit A."/>
            <person name="de Mattos Luiz.A.T."/>
            <person name="Zimmer P.D."/>
            <person name="Malone G."/>
            <person name="Dellagostin O."/>
            <person name="de Oliveira A.C."/>
            <person name="Bevan M."/>
            <person name="Bancroft I."/>
            <person name="Minx P."/>
            <person name="Cordum H."/>
            <person name="Wilson R."/>
            <person name="Cheng Z."/>
            <person name="Jin W."/>
            <person name="Jiang J."/>
            <person name="Leong S.A."/>
            <person name="Iwama H."/>
            <person name="Gojobori T."/>
            <person name="Itoh T."/>
            <person name="Niimura Y."/>
            <person name="Fujii Y."/>
            <person name="Habara T."/>
            <person name="Sakai H."/>
            <person name="Sato Y."/>
            <person name="Wilson G."/>
            <person name="Kumar K."/>
            <person name="McCouch S."/>
            <person name="Juretic N."/>
            <person name="Hoen D."/>
            <person name="Wright S."/>
            <person name="Bruskiewich R."/>
            <person name="Bureau T."/>
            <person name="Miyao A."/>
            <person name="Hirochika H."/>
            <person name="Nishikawa T."/>
            <person name="Kadowaki K."/>
            <person name="Sugiura M."/>
            <person name="Burr B."/>
            <person name="Sasaki T."/>
        </authorList>
    </citation>
    <scope>NUCLEOTIDE SEQUENCE [LARGE SCALE GENOMIC DNA]</scope>
    <source>
        <strain evidence="2">cv. Nipponbare</strain>
    </source>
</reference>